<gene>
    <name evidence="1" type="ORF">ACFSBK_00870</name>
</gene>
<evidence type="ECO:0000313" key="1">
    <source>
        <dbReference type="EMBL" id="MFD1798417.1"/>
    </source>
</evidence>
<dbReference type="Pfam" id="PF08876">
    <property type="entry name" value="DUF1836"/>
    <property type="match status" value="1"/>
</dbReference>
<dbReference type="Proteomes" id="UP001597285">
    <property type="component" value="Unassembled WGS sequence"/>
</dbReference>
<dbReference type="PANTHER" id="PTHR40056">
    <property type="entry name" value="HYPOTHETICAL CYTOSOLIC PROTEIN"/>
    <property type="match status" value="1"/>
</dbReference>
<dbReference type="EMBL" id="JBHUFF010000003">
    <property type="protein sequence ID" value="MFD1798417.1"/>
    <property type="molecule type" value="Genomic_DNA"/>
</dbReference>
<dbReference type="PANTHER" id="PTHR40056:SF1">
    <property type="entry name" value="DUF1836 DOMAIN-CONTAINING PROTEIN"/>
    <property type="match status" value="1"/>
</dbReference>
<comment type="caution">
    <text evidence="1">The sequence shown here is derived from an EMBL/GenBank/DDBJ whole genome shotgun (WGS) entry which is preliminary data.</text>
</comment>
<reference evidence="2" key="1">
    <citation type="journal article" date="2019" name="Int. J. Syst. Evol. Microbiol.">
        <title>The Global Catalogue of Microorganisms (GCM) 10K type strain sequencing project: providing services to taxonomists for standard genome sequencing and annotation.</title>
        <authorList>
            <consortium name="The Broad Institute Genomics Platform"/>
            <consortium name="The Broad Institute Genome Sequencing Center for Infectious Disease"/>
            <person name="Wu L."/>
            <person name="Ma J."/>
        </authorList>
    </citation>
    <scope>NUCLEOTIDE SEQUENCE [LARGE SCALE GENOMIC DNA]</scope>
    <source>
        <strain evidence="2">KCTC 42143</strain>
    </source>
</reference>
<proteinExistence type="predicted"/>
<sequence length="197" mass="22561">MNKIEEELIAWTKEITQFRFPRWEDLPDFDLYMDQVLTLIDTYLSVFNPSQQKKIITASMVNNYVKLGLIPAPVKKRYKKKHLAYLIAISVLKQVLTIPEVKEGIIYQASISGIREAYDLFCTEQEAALIAIASHLEKKDRHPLPLMPNDTDMANLVVRTATIAVATKIVTEKTLSLIAQEKTANRKETKQKKETEL</sequence>
<organism evidence="1 2">
    <name type="scientific">Carnobacterium antarcticum</name>
    <dbReference type="NCBI Taxonomy" id="2126436"/>
    <lineage>
        <taxon>Bacteria</taxon>
        <taxon>Bacillati</taxon>
        <taxon>Bacillota</taxon>
        <taxon>Bacilli</taxon>
        <taxon>Lactobacillales</taxon>
        <taxon>Carnobacteriaceae</taxon>
        <taxon>Carnobacterium</taxon>
    </lineage>
</organism>
<keyword evidence="2" id="KW-1185">Reference proteome</keyword>
<accession>A0ABW4NLL4</accession>
<dbReference type="InterPro" id="IPR014975">
    <property type="entry name" value="DUF1836"/>
</dbReference>
<dbReference type="RefSeq" id="WP_058918495.1">
    <property type="nucleotide sequence ID" value="NZ_JBHSQC010000016.1"/>
</dbReference>
<evidence type="ECO:0000313" key="2">
    <source>
        <dbReference type="Proteomes" id="UP001597285"/>
    </source>
</evidence>
<protein>
    <submittedName>
        <fullName evidence="1">DUF1836 domain-containing protein</fullName>
    </submittedName>
</protein>
<name>A0ABW4NLL4_9LACT</name>